<protein>
    <recommendedName>
        <fullName evidence="8">Glycosyltransferase family 25 protein</fullName>
    </recommendedName>
</protein>
<sequence>MARGPRLLPFGVLFLFMLSLLWYTKSGDGLSYLKGHGDDYKINPAIEFKPLKDSAKDVHNSTLGFQKVFVLNLAERPDKLDAFVLASTLTGFTAEIMQGVRGEEVVNKALPSLEGLPEVYTYVPELKEESRHSVVGCWRAHLNVAQRIVMEGLSSALILEDDADWDIGLKNQLAIFAQGSQFVTAMPPNHKPHSPYGDDWDLLWLGHCSNEIKPDDQRRFVIENDDTVPITKHRVNFGGVPDMLAEGYDNNTRIVYEANNGVCLYGYALSFRGARKLLRGQAQRKTFLPIDVGIGYTCRDDPNFKCIGVFPQLIDSHKGAGRLSRDSDIGSFSAKSVREKGYTFNIVHSTRLNIDYLLAGETDKIERQWPSDPEVKGPLRAKPVGRVFD</sequence>
<keyword evidence="5" id="KW-0472">Membrane</keyword>
<dbReference type="InterPro" id="IPR050757">
    <property type="entry name" value="Collagen_mod_GT25"/>
</dbReference>
<accession>A0A8H3IUK3</accession>
<keyword evidence="5" id="KW-1133">Transmembrane helix</keyword>
<keyword evidence="7" id="KW-1185">Reference proteome</keyword>
<evidence type="ECO:0000313" key="6">
    <source>
        <dbReference type="EMBL" id="CAF9927204.1"/>
    </source>
</evidence>
<dbReference type="PANTHER" id="PTHR10730">
    <property type="entry name" value="PROCOLLAGEN-LYSINE,2-OXOGLUTARATE 5-DIOXYGENASE/GLYCOSYLTRANSFERASE 25 FAMILY MEMBER"/>
    <property type="match status" value="1"/>
</dbReference>
<evidence type="ECO:0000256" key="1">
    <source>
        <dbReference type="ARBA" id="ARBA00006721"/>
    </source>
</evidence>
<dbReference type="AlphaFoldDB" id="A0A8H3IUK3"/>
<dbReference type="GO" id="GO:0016740">
    <property type="term" value="F:transferase activity"/>
    <property type="evidence" value="ECO:0007669"/>
    <property type="project" value="UniProtKB-KW"/>
</dbReference>
<proteinExistence type="inferred from homology"/>
<comment type="caution">
    <text evidence="6">The sequence shown here is derived from an EMBL/GenBank/DDBJ whole genome shotgun (WGS) entry which is preliminary data.</text>
</comment>
<feature type="transmembrane region" description="Helical" evidence="5">
    <location>
        <begin position="7"/>
        <end position="24"/>
    </location>
</feature>
<evidence type="ECO:0000313" key="7">
    <source>
        <dbReference type="Proteomes" id="UP000664534"/>
    </source>
</evidence>
<dbReference type="InterPro" id="IPR002654">
    <property type="entry name" value="Glyco_trans_25"/>
</dbReference>
<feature type="compositionally biased region" description="Basic and acidic residues" evidence="4">
    <location>
        <begin position="368"/>
        <end position="377"/>
    </location>
</feature>
<keyword evidence="2" id="KW-0328">Glycosyltransferase</keyword>
<evidence type="ECO:0000256" key="5">
    <source>
        <dbReference type="SAM" id="Phobius"/>
    </source>
</evidence>
<reference evidence="6" key="1">
    <citation type="submission" date="2021-03" db="EMBL/GenBank/DDBJ databases">
        <authorList>
            <person name="Tagirdzhanova G."/>
        </authorList>
    </citation>
    <scope>NUCLEOTIDE SEQUENCE</scope>
</reference>
<name>A0A8H3IUK3_9LECA</name>
<evidence type="ECO:0000256" key="2">
    <source>
        <dbReference type="ARBA" id="ARBA00022676"/>
    </source>
</evidence>
<organism evidence="6 7">
    <name type="scientific">Imshaugia aleurites</name>
    <dbReference type="NCBI Taxonomy" id="172621"/>
    <lineage>
        <taxon>Eukaryota</taxon>
        <taxon>Fungi</taxon>
        <taxon>Dikarya</taxon>
        <taxon>Ascomycota</taxon>
        <taxon>Pezizomycotina</taxon>
        <taxon>Lecanoromycetes</taxon>
        <taxon>OSLEUM clade</taxon>
        <taxon>Lecanoromycetidae</taxon>
        <taxon>Lecanorales</taxon>
        <taxon>Lecanorineae</taxon>
        <taxon>Parmeliaceae</taxon>
        <taxon>Imshaugia</taxon>
    </lineage>
</organism>
<comment type="similarity">
    <text evidence="1">Belongs to the glycosyltransferase 25 family.</text>
</comment>
<dbReference type="PANTHER" id="PTHR10730:SF53">
    <property type="entry name" value="GLYCOSYLTRANSFERASE 25 FAMILY MEMBER"/>
    <property type="match status" value="1"/>
</dbReference>
<evidence type="ECO:0000256" key="3">
    <source>
        <dbReference type="ARBA" id="ARBA00022679"/>
    </source>
</evidence>
<keyword evidence="5" id="KW-0812">Transmembrane</keyword>
<dbReference type="CDD" id="cd06532">
    <property type="entry name" value="Glyco_transf_25"/>
    <property type="match status" value="1"/>
</dbReference>
<feature type="region of interest" description="Disordered" evidence="4">
    <location>
        <begin position="368"/>
        <end position="389"/>
    </location>
</feature>
<dbReference type="OrthoDB" id="47375at2759"/>
<keyword evidence="3" id="KW-0808">Transferase</keyword>
<dbReference type="EMBL" id="CAJPDT010000045">
    <property type="protein sequence ID" value="CAF9927204.1"/>
    <property type="molecule type" value="Genomic_DNA"/>
</dbReference>
<evidence type="ECO:0000256" key="4">
    <source>
        <dbReference type="SAM" id="MobiDB-lite"/>
    </source>
</evidence>
<evidence type="ECO:0008006" key="8">
    <source>
        <dbReference type="Google" id="ProtNLM"/>
    </source>
</evidence>
<dbReference type="Proteomes" id="UP000664534">
    <property type="component" value="Unassembled WGS sequence"/>
</dbReference>
<gene>
    <name evidence="6" type="ORF">IMSHALPRED_007156</name>
</gene>